<name>A0A1H9JK93_9ACTN</name>
<dbReference type="SUPFAM" id="SSF54427">
    <property type="entry name" value="NTF2-like"/>
    <property type="match status" value="1"/>
</dbReference>
<dbReference type="InterPro" id="IPR032710">
    <property type="entry name" value="NTF2-like_dom_sf"/>
</dbReference>
<dbReference type="AlphaFoldDB" id="A0A1H9JK93"/>
<dbReference type="STRING" id="1036181.SAMN05421756_106240"/>
<accession>A0A1H9JK93</accession>
<organism evidence="1 2">
    <name type="scientific">Microlunatus flavus</name>
    <dbReference type="NCBI Taxonomy" id="1036181"/>
    <lineage>
        <taxon>Bacteria</taxon>
        <taxon>Bacillati</taxon>
        <taxon>Actinomycetota</taxon>
        <taxon>Actinomycetes</taxon>
        <taxon>Propionibacteriales</taxon>
        <taxon>Propionibacteriaceae</taxon>
        <taxon>Microlunatus</taxon>
    </lineage>
</organism>
<evidence type="ECO:0000313" key="1">
    <source>
        <dbReference type="EMBL" id="SEQ87219.1"/>
    </source>
</evidence>
<gene>
    <name evidence="1" type="ORF">SAMN05421756_106240</name>
</gene>
<keyword evidence="2" id="KW-1185">Reference proteome</keyword>
<protein>
    <recommendedName>
        <fullName evidence="3">DUF4440 domain-containing protein</fullName>
    </recommendedName>
</protein>
<sequence length="147" mass="16262">MTRALTRLVRSPVVVVPDSLVRYLMSREPLFDRPEIIFDEASFDAEIASDFFEIGASGNTYLRGEVKAVVLARLAGTHPASLPGGYRIEEWAVRQLAPGLLQVTYVLREQSRVTKRSTLYRRSGGRWQAVFHQGTVAEGSGLLAGDP</sequence>
<dbReference type="Proteomes" id="UP000198504">
    <property type="component" value="Unassembled WGS sequence"/>
</dbReference>
<proteinExistence type="predicted"/>
<dbReference type="EMBL" id="FOFA01000006">
    <property type="protein sequence ID" value="SEQ87219.1"/>
    <property type="molecule type" value="Genomic_DNA"/>
</dbReference>
<evidence type="ECO:0000313" key="2">
    <source>
        <dbReference type="Proteomes" id="UP000198504"/>
    </source>
</evidence>
<evidence type="ECO:0008006" key="3">
    <source>
        <dbReference type="Google" id="ProtNLM"/>
    </source>
</evidence>
<reference evidence="2" key="1">
    <citation type="submission" date="2016-10" db="EMBL/GenBank/DDBJ databases">
        <authorList>
            <person name="Varghese N."/>
            <person name="Submissions S."/>
        </authorList>
    </citation>
    <scope>NUCLEOTIDE SEQUENCE [LARGE SCALE GENOMIC DNA]</scope>
    <source>
        <strain evidence="2">CGMCC 4.6856</strain>
    </source>
</reference>
<dbReference type="RefSeq" id="WP_198410191.1">
    <property type="nucleotide sequence ID" value="NZ_FOFA01000006.1"/>
</dbReference>